<dbReference type="Proteomes" id="UP000326759">
    <property type="component" value="Unassembled WGS sequence"/>
</dbReference>
<protein>
    <submittedName>
        <fullName evidence="1">Uncharacterized protein</fullName>
    </submittedName>
</protein>
<proteinExistence type="predicted"/>
<evidence type="ECO:0000313" key="1">
    <source>
        <dbReference type="EMBL" id="KAB7505715.1"/>
    </source>
</evidence>
<gene>
    <name evidence="1" type="ORF">Anas_09671</name>
</gene>
<keyword evidence="2" id="KW-1185">Reference proteome</keyword>
<reference evidence="1 2" key="1">
    <citation type="journal article" date="2019" name="PLoS Biol.">
        <title>Sex chromosomes control vertical transmission of feminizing Wolbachia symbionts in an isopod.</title>
        <authorList>
            <person name="Becking T."/>
            <person name="Chebbi M.A."/>
            <person name="Giraud I."/>
            <person name="Moumen B."/>
            <person name="Laverre T."/>
            <person name="Caubet Y."/>
            <person name="Peccoud J."/>
            <person name="Gilbert C."/>
            <person name="Cordaux R."/>
        </authorList>
    </citation>
    <scope>NUCLEOTIDE SEQUENCE [LARGE SCALE GENOMIC DNA]</scope>
    <source>
        <strain evidence="1">ANa2</strain>
        <tissue evidence="1">Whole body excluding digestive tract and cuticle</tissue>
    </source>
</reference>
<organism evidence="1 2">
    <name type="scientific">Armadillidium nasatum</name>
    <dbReference type="NCBI Taxonomy" id="96803"/>
    <lineage>
        <taxon>Eukaryota</taxon>
        <taxon>Metazoa</taxon>
        <taxon>Ecdysozoa</taxon>
        <taxon>Arthropoda</taxon>
        <taxon>Crustacea</taxon>
        <taxon>Multicrustacea</taxon>
        <taxon>Malacostraca</taxon>
        <taxon>Eumalacostraca</taxon>
        <taxon>Peracarida</taxon>
        <taxon>Isopoda</taxon>
        <taxon>Oniscidea</taxon>
        <taxon>Crinocheta</taxon>
        <taxon>Armadillidiidae</taxon>
        <taxon>Armadillidium</taxon>
    </lineage>
</organism>
<evidence type="ECO:0000313" key="2">
    <source>
        <dbReference type="Proteomes" id="UP000326759"/>
    </source>
</evidence>
<sequence length="89" mass="10442">MDRKMEKYAFRESIGHLSYFNIGSIIYNLKYIFNIFNVLQVSTFIPSEINKIFAHRTSNDESPILFNMSKVESDKSDPEISILEIEYIP</sequence>
<name>A0A5N5TJ40_9CRUS</name>
<dbReference type="AlphaFoldDB" id="A0A5N5TJ40"/>
<dbReference type="EMBL" id="SEYY01001126">
    <property type="protein sequence ID" value="KAB7505715.1"/>
    <property type="molecule type" value="Genomic_DNA"/>
</dbReference>
<accession>A0A5N5TJ40</accession>
<comment type="caution">
    <text evidence="1">The sequence shown here is derived from an EMBL/GenBank/DDBJ whole genome shotgun (WGS) entry which is preliminary data.</text>
</comment>